<reference evidence="1" key="1">
    <citation type="submission" date="2022-04" db="EMBL/GenBank/DDBJ databases">
        <title>Mucilaginibacter sp. RS28 isolated from freshwater.</title>
        <authorList>
            <person name="Ko S.-R."/>
        </authorList>
    </citation>
    <scope>NUCLEOTIDE SEQUENCE</scope>
    <source>
        <strain evidence="1">RS28</strain>
    </source>
</reference>
<proteinExistence type="predicted"/>
<dbReference type="AlphaFoldDB" id="A0A9X1X2H3"/>
<dbReference type="RefSeq" id="WP_245128952.1">
    <property type="nucleotide sequence ID" value="NZ_JALJEJ010000002.1"/>
</dbReference>
<dbReference type="EMBL" id="JALJEJ010000002">
    <property type="protein sequence ID" value="MCJ8209120.1"/>
    <property type="molecule type" value="Genomic_DNA"/>
</dbReference>
<evidence type="ECO:0000313" key="1">
    <source>
        <dbReference type="EMBL" id="MCJ8209120.1"/>
    </source>
</evidence>
<protein>
    <submittedName>
        <fullName evidence="1">Uncharacterized protein</fullName>
    </submittedName>
</protein>
<organism evidence="1 2">
    <name type="scientific">Mucilaginibacter straminoryzae</name>
    <dbReference type="NCBI Taxonomy" id="2932774"/>
    <lineage>
        <taxon>Bacteria</taxon>
        <taxon>Pseudomonadati</taxon>
        <taxon>Bacteroidota</taxon>
        <taxon>Sphingobacteriia</taxon>
        <taxon>Sphingobacteriales</taxon>
        <taxon>Sphingobacteriaceae</taxon>
        <taxon>Mucilaginibacter</taxon>
    </lineage>
</organism>
<evidence type="ECO:0000313" key="2">
    <source>
        <dbReference type="Proteomes" id="UP001139450"/>
    </source>
</evidence>
<keyword evidence="2" id="KW-1185">Reference proteome</keyword>
<accession>A0A9X1X2H3</accession>
<sequence>MIYHDKTKPITIFNFCSILSSCSKKTTDEPKPESLKGIVFKANSAAEFNMVVGMERKDQNGQIHQFGNYNTGPLFTSYTYTYTDVQSGDWVSLGATSGINAHITASVVINGKSYEPTINSNYNPQGSGLFWTIKVP</sequence>
<dbReference type="Proteomes" id="UP001139450">
    <property type="component" value="Unassembled WGS sequence"/>
</dbReference>
<comment type="caution">
    <text evidence="1">The sequence shown here is derived from an EMBL/GenBank/DDBJ whole genome shotgun (WGS) entry which is preliminary data.</text>
</comment>
<name>A0A9X1X2H3_9SPHI</name>
<dbReference type="PROSITE" id="PS51257">
    <property type="entry name" value="PROKAR_LIPOPROTEIN"/>
    <property type="match status" value="1"/>
</dbReference>
<gene>
    <name evidence="1" type="ORF">MUY27_05330</name>
</gene>